<feature type="non-terminal residue" evidence="7">
    <location>
        <position position="1"/>
    </location>
</feature>
<evidence type="ECO:0000256" key="1">
    <source>
        <dbReference type="ARBA" id="ARBA00005928"/>
    </source>
</evidence>
<protein>
    <recommendedName>
        <fullName evidence="4">Fatty acyl-CoA reductase</fullName>
        <ecNumber evidence="4">1.2.1.84</ecNumber>
    </recommendedName>
</protein>
<feature type="transmembrane region" description="Helical" evidence="4">
    <location>
        <begin position="277"/>
        <end position="299"/>
    </location>
</feature>
<dbReference type="CDD" id="cd09071">
    <property type="entry name" value="FAR_C"/>
    <property type="match status" value="1"/>
</dbReference>
<sequence>VLGNIPNTYAYTKSLSEALVVEKQQSKSVPAIIVRPSIVIPVHRDPLPGWTDNINGPTGLLIGAGKGVIRSMYCNSTGYGDYLPVDFAVNGILVCSWNYVGNRDFDRNIYHLTSSAEIKVSWEQVVNIGQWVVCNRLPLNGVMWYPGGSMKTNRLHHNICCFLYHWVPAFFIDCLLFCLGYPPVLCRVQRRVQKGFEVLEYYANNQWDFDNANVLYLRTLINDIEKQNYPIQDDDIDLYQYFERCIHAARLYILKESDESIPAARRHMKIMYCVDKICKVLIVGLFLYFVGGFLFRMVFGGQSTSMPVVENFARI</sequence>
<dbReference type="InterPro" id="IPR026055">
    <property type="entry name" value="FAR"/>
</dbReference>
<dbReference type="Proteomes" id="UP001151699">
    <property type="component" value="Chromosome B"/>
</dbReference>
<proteinExistence type="inferred from homology"/>
<dbReference type="PANTHER" id="PTHR11011">
    <property type="entry name" value="MALE STERILITY PROTEIN 2-RELATED"/>
    <property type="match status" value="1"/>
</dbReference>
<dbReference type="GO" id="GO:0035336">
    <property type="term" value="P:long-chain fatty-acyl-CoA metabolic process"/>
    <property type="evidence" value="ECO:0007669"/>
    <property type="project" value="TreeGrafter"/>
</dbReference>
<dbReference type="InterPro" id="IPR033640">
    <property type="entry name" value="FAR_C"/>
</dbReference>
<comment type="caution">
    <text evidence="7">The sequence shown here is derived from an EMBL/GenBank/DDBJ whole genome shotgun (WGS) entry which is preliminary data.</text>
</comment>
<comment type="function">
    <text evidence="4">Catalyzes the reduction of fatty acyl-CoA to fatty alcohols.</text>
</comment>
<feature type="domain" description="Thioester reductase (TE)" evidence="6">
    <location>
        <begin position="3"/>
        <end position="92"/>
    </location>
</feature>
<dbReference type="GO" id="GO:0102965">
    <property type="term" value="F:alcohol-forming long-chain fatty acyl-CoA reductase activity"/>
    <property type="evidence" value="ECO:0007669"/>
    <property type="project" value="UniProtKB-EC"/>
</dbReference>
<dbReference type="GO" id="GO:0080019">
    <property type="term" value="F:alcohol-forming very long-chain fatty acyl-CoA reductase activity"/>
    <property type="evidence" value="ECO:0007669"/>
    <property type="project" value="InterPro"/>
</dbReference>
<dbReference type="PANTHER" id="PTHR11011:SF61">
    <property type="entry name" value="FATTY ACYL-COA REDUCTASE"/>
    <property type="match status" value="1"/>
</dbReference>
<keyword evidence="4" id="KW-0812">Transmembrane</keyword>
<evidence type="ECO:0000313" key="8">
    <source>
        <dbReference type="Proteomes" id="UP001151699"/>
    </source>
</evidence>
<dbReference type="InterPro" id="IPR036291">
    <property type="entry name" value="NAD(P)-bd_dom_sf"/>
</dbReference>
<comment type="catalytic activity">
    <reaction evidence="4">
        <text>a long-chain fatty acyl-CoA + 2 NADPH + 2 H(+) = a long-chain primary fatty alcohol + 2 NADP(+) + CoA</text>
        <dbReference type="Rhea" id="RHEA:52716"/>
        <dbReference type="ChEBI" id="CHEBI:15378"/>
        <dbReference type="ChEBI" id="CHEBI:57287"/>
        <dbReference type="ChEBI" id="CHEBI:57783"/>
        <dbReference type="ChEBI" id="CHEBI:58349"/>
        <dbReference type="ChEBI" id="CHEBI:77396"/>
        <dbReference type="ChEBI" id="CHEBI:83139"/>
        <dbReference type="EC" id="1.2.1.84"/>
    </reaction>
</comment>
<name>A0A9Q0S1T0_9DIPT</name>
<dbReference type="OrthoDB" id="429813at2759"/>
<evidence type="ECO:0000259" key="5">
    <source>
        <dbReference type="Pfam" id="PF03015"/>
    </source>
</evidence>
<keyword evidence="4" id="KW-0521">NADP</keyword>
<dbReference type="Pfam" id="PF03015">
    <property type="entry name" value="Sterile"/>
    <property type="match status" value="1"/>
</dbReference>
<dbReference type="Pfam" id="PF07993">
    <property type="entry name" value="NAD_binding_4"/>
    <property type="match status" value="1"/>
</dbReference>
<dbReference type="Gene3D" id="3.40.50.720">
    <property type="entry name" value="NAD(P)-binding Rossmann-like Domain"/>
    <property type="match status" value="1"/>
</dbReference>
<reference evidence="7" key="1">
    <citation type="submission" date="2022-07" db="EMBL/GenBank/DDBJ databases">
        <authorList>
            <person name="Trinca V."/>
            <person name="Uliana J.V.C."/>
            <person name="Torres T.T."/>
            <person name="Ward R.J."/>
            <person name="Monesi N."/>
        </authorList>
    </citation>
    <scope>NUCLEOTIDE SEQUENCE</scope>
    <source>
        <strain evidence="7">HSMRA1968</strain>
        <tissue evidence="7">Whole embryos</tissue>
    </source>
</reference>
<keyword evidence="4" id="KW-0472">Membrane</keyword>
<feature type="domain" description="Fatty acyl-CoA reductase C-terminal" evidence="5">
    <location>
        <begin position="164"/>
        <end position="256"/>
    </location>
</feature>
<keyword evidence="2 4" id="KW-0444">Lipid biosynthesis</keyword>
<evidence type="ECO:0000313" key="7">
    <source>
        <dbReference type="EMBL" id="KAJ6642282.1"/>
    </source>
</evidence>
<evidence type="ECO:0000256" key="4">
    <source>
        <dbReference type="RuleBase" id="RU363097"/>
    </source>
</evidence>
<comment type="similarity">
    <text evidence="1 4">Belongs to the fatty acyl-CoA reductase family.</text>
</comment>
<feature type="transmembrane region" description="Helical" evidence="4">
    <location>
        <begin position="163"/>
        <end position="184"/>
    </location>
</feature>
<gene>
    <name evidence="7" type="ORF">Bhyg_07229</name>
</gene>
<evidence type="ECO:0000256" key="2">
    <source>
        <dbReference type="ARBA" id="ARBA00022516"/>
    </source>
</evidence>
<dbReference type="AlphaFoldDB" id="A0A9Q0S1T0"/>
<evidence type="ECO:0000256" key="3">
    <source>
        <dbReference type="ARBA" id="ARBA00023098"/>
    </source>
</evidence>
<dbReference type="GO" id="GO:0005777">
    <property type="term" value="C:peroxisome"/>
    <property type="evidence" value="ECO:0007669"/>
    <property type="project" value="TreeGrafter"/>
</dbReference>
<dbReference type="SUPFAM" id="SSF51735">
    <property type="entry name" value="NAD(P)-binding Rossmann-fold domains"/>
    <property type="match status" value="1"/>
</dbReference>
<dbReference type="InterPro" id="IPR013120">
    <property type="entry name" value="FAR_NAD-bd"/>
</dbReference>
<keyword evidence="4" id="KW-0560">Oxidoreductase</keyword>
<accession>A0A9Q0S1T0</accession>
<keyword evidence="4" id="KW-1133">Transmembrane helix</keyword>
<evidence type="ECO:0000259" key="6">
    <source>
        <dbReference type="Pfam" id="PF07993"/>
    </source>
</evidence>
<dbReference type="EC" id="1.2.1.84" evidence="4"/>
<dbReference type="EMBL" id="WJQU01000002">
    <property type="protein sequence ID" value="KAJ6642282.1"/>
    <property type="molecule type" value="Genomic_DNA"/>
</dbReference>
<keyword evidence="8" id="KW-1185">Reference proteome</keyword>
<keyword evidence="3 4" id="KW-0443">Lipid metabolism</keyword>
<organism evidence="7 8">
    <name type="scientific">Pseudolycoriella hygida</name>
    <dbReference type="NCBI Taxonomy" id="35572"/>
    <lineage>
        <taxon>Eukaryota</taxon>
        <taxon>Metazoa</taxon>
        <taxon>Ecdysozoa</taxon>
        <taxon>Arthropoda</taxon>
        <taxon>Hexapoda</taxon>
        <taxon>Insecta</taxon>
        <taxon>Pterygota</taxon>
        <taxon>Neoptera</taxon>
        <taxon>Endopterygota</taxon>
        <taxon>Diptera</taxon>
        <taxon>Nematocera</taxon>
        <taxon>Sciaroidea</taxon>
        <taxon>Sciaridae</taxon>
        <taxon>Pseudolycoriella</taxon>
    </lineage>
</organism>